<evidence type="ECO:0000256" key="5">
    <source>
        <dbReference type="ARBA" id="ARBA00023295"/>
    </source>
</evidence>
<evidence type="ECO:0000313" key="8">
    <source>
        <dbReference type="EMBL" id="KRL59827.1"/>
    </source>
</evidence>
<keyword evidence="5 7" id="KW-0326">Glycosidase</keyword>
<dbReference type="EMBL" id="AZEX01000040">
    <property type="protein sequence ID" value="KRL59827.1"/>
    <property type="molecule type" value="Genomic_DNA"/>
</dbReference>
<evidence type="ECO:0000313" key="9">
    <source>
        <dbReference type="Proteomes" id="UP000051264"/>
    </source>
</evidence>
<dbReference type="Proteomes" id="UP000051264">
    <property type="component" value="Unassembled WGS sequence"/>
</dbReference>
<dbReference type="InterPro" id="IPR052176">
    <property type="entry name" value="Glycosyl_Hydrlase_43_Enz"/>
</dbReference>
<comment type="caution">
    <text evidence="8">The sequence shown here is derived from an EMBL/GenBank/DDBJ whole genome shotgun (WGS) entry which is preliminary data.</text>
</comment>
<protein>
    <submittedName>
        <fullName evidence="8">Uncharacterized protein</fullName>
    </submittedName>
</protein>
<gene>
    <name evidence="8" type="ORF">FC69_GL001409</name>
</gene>
<evidence type="ECO:0000256" key="2">
    <source>
        <dbReference type="ARBA" id="ARBA00022651"/>
    </source>
</evidence>
<comment type="similarity">
    <text evidence="1 7">Belongs to the glycosyl hydrolase 43 family.</text>
</comment>
<dbReference type="PATRIC" id="fig|1423747.3.peg.1437"/>
<dbReference type="SUPFAM" id="SSF75005">
    <property type="entry name" value="Arabinanase/levansucrase/invertase"/>
    <property type="match status" value="1"/>
</dbReference>
<dbReference type="PANTHER" id="PTHR43772">
    <property type="entry name" value="ENDO-1,4-BETA-XYLANASE"/>
    <property type="match status" value="1"/>
</dbReference>
<dbReference type="Pfam" id="PF04616">
    <property type="entry name" value="Glyco_hydro_43"/>
    <property type="match status" value="1"/>
</dbReference>
<keyword evidence="4" id="KW-0119">Carbohydrate metabolism</keyword>
<dbReference type="RefSeq" id="WP_025082617.1">
    <property type="nucleotide sequence ID" value="NZ_AZEX01000040.1"/>
</dbReference>
<keyword evidence="2" id="KW-0624">Polysaccharide degradation</keyword>
<dbReference type="Gene3D" id="2.60.120.260">
    <property type="entry name" value="Galactose-binding domain-like"/>
    <property type="match status" value="1"/>
</dbReference>
<organism evidence="8 9">
    <name type="scientific">Latilactobacillus fuchuensis DSM 14340 = JCM 11249</name>
    <dbReference type="NCBI Taxonomy" id="1423747"/>
    <lineage>
        <taxon>Bacteria</taxon>
        <taxon>Bacillati</taxon>
        <taxon>Bacillota</taxon>
        <taxon>Bacilli</taxon>
        <taxon>Lactobacillales</taxon>
        <taxon>Lactobacillaceae</taxon>
        <taxon>Latilactobacillus</taxon>
    </lineage>
</organism>
<keyword evidence="2" id="KW-0858">Xylan degradation</keyword>
<evidence type="ECO:0000256" key="7">
    <source>
        <dbReference type="RuleBase" id="RU361187"/>
    </source>
</evidence>
<dbReference type="InterPro" id="IPR023296">
    <property type="entry name" value="Glyco_hydro_beta-prop_sf"/>
</dbReference>
<dbReference type="PANTHER" id="PTHR43772:SF2">
    <property type="entry name" value="PUTATIVE (AFU_ORTHOLOGUE AFUA_2G04480)-RELATED"/>
    <property type="match status" value="1"/>
</dbReference>
<evidence type="ECO:0000256" key="4">
    <source>
        <dbReference type="ARBA" id="ARBA00023277"/>
    </source>
</evidence>
<sequence length="488" mass="54745">MQNQVFNPYLPLYEYVPDGEPHVFGDRLYIFGSHDQFGGDKYCANDYVCYSTPVTDLSQWRFEGYIYHKTQDPINPEGKYKMYAPDVVQGADGRYYLYYGFDEFVSQVSVAVCDTPAGHYDYYGVVSHPDGTVLGQKEGDAYQFDPGVLVDDDHKIWLYTGFSPKAEAIAYANEHFKNIKFVFSGAGSDIVQLADDMKTIISTPKKLIPGVANSEGTGYEGHEFFEASSMRKFDGRYYFIYSTIVNHELAYAVSDYPDRDFVYAGLLHSNADLGYQGNTVAKYYGGNNHGSIVKVLDQFYIFGHRQTGYNEYSRQGVAEKLVRRADGTFEMAEMTSCGLNNGPLIGLGRYSAGIACNLWSAQGAMKVFDMLFAKKQTEHPRITQSGQDRESDADQYITNLQSGGTVGFKYFDFKQPQVVAVEMRGTGTGEMHVKTAEDSAVIATIAITPTTDWTWFSADIATTVNGVLPLYFEYRGTESVEFRTFELK</sequence>
<reference evidence="8 9" key="1">
    <citation type="journal article" date="2015" name="Genome Announc.">
        <title>Expanding the biotechnology potential of lactobacilli through comparative genomics of 213 strains and associated genera.</title>
        <authorList>
            <person name="Sun Z."/>
            <person name="Harris H.M."/>
            <person name="McCann A."/>
            <person name="Guo C."/>
            <person name="Argimon S."/>
            <person name="Zhang W."/>
            <person name="Yang X."/>
            <person name="Jeffery I.B."/>
            <person name="Cooney J.C."/>
            <person name="Kagawa T.F."/>
            <person name="Liu W."/>
            <person name="Song Y."/>
            <person name="Salvetti E."/>
            <person name="Wrobel A."/>
            <person name="Rasinkangas P."/>
            <person name="Parkhill J."/>
            <person name="Rea M.C."/>
            <person name="O'Sullivan O."/>
            <person name="Ritari J."/>
            <person name="Douillard F.P."/>
            <person name="Paul Ross R."/>
            <person name="Yang R."/>
            <person name="Briner A.E."/>
            <person name="Felis G.E."/>
            <person name="de Vos W.M."/>
            <person name="Barrangou R."/>
            <person name="Klaenhammer T.R."/>
            <person name="Caufield P.W."/>
            <person name="Cui Y."/>
            <person name="Zhang H."/>
            <person name="O'Toole P.W."/>
        </authorList>
    </citation>
    <scope>NUCLEOTIDE SEQUENCE [LARGE SCALE GENOMIC DNA]</scope>
    <source>
        <strain evidence="8 9">DSM 14340</strain>
    </source>
</reference>
<dbReference type="Gene3D" id="2.115.10.20">
    <property type="entry name" value="Glycosyl hydrolase domain, family 43"/>
    <property type="match status" value="1"/>
</dbReference>
<dbReference type="CDD" id="cd18620">
    <property type="entry name" value="GH43_XylA-like"/>
    <property type="match status" value="1"/>
</dbReference>
<name>A0A0R1S1I0_9LACO</name>
<evidence type="ECO:0000256" key="1">
    <source>
        <dbReference type="ARBA" id="ARBA00009865"/>
    </source>
</evidence>
<dbReference type="AlphaFoldDB" id="A0A0R1S1I0"/>
<keyword evidence="3 7" id="KW-0378">Hydrolase</keyword>
<dbReference type="GO" id="GO:0045493">
    <property type="term" value="P:xylan catabolic process"/>
    <property type="evidence" value="ECO:0007669"/>
    <property type="project" value="UniProtKB-KW"/>
</dbReference>
<dbReference type="InterPro" id="IPR006710">
    <property type="entry name" value="Glyco_hydro_43"/>
</dbReference>
<dbReference type="eggNOG" id="COG3534">
    <property type="taxonomic scope" value="Bacteria"/>
</dbReference>
<feature type="site" description="Important for catalytic activity, responsible for pKa modulation of the active site Glu and correct orientation of both the proton donor and substrate" evidence="6">
    <location>
        <position position="145"/>
    </location>
</feature>
<dbReference type="GO" id="GO:0004553">
    <property type="term" value="F:hydrolase activity, hydrolyzing O-glycosyl compounds"/>
    <property type="evidence" value="ECO:0007669"/>
    <property type="project" value="InterPro"/>
</dbReference>
<dbReference type="OrthoDB" id="9801455at2"/>
<evidence type="ECO:0000256" key="3">
    <source>
        <dbReference type="ARBA" id="ARBA00022801"/>
    </source>
</evidence>
<proteinExistence type="inferred from homology"/>
<evidence type="ECO:0000256" key="6">
    <source>
        <dbReference type="PIRSR" id="PIRSR606710-2"/>
    </source>
</evidence>
<dbReference type="STRING" id="1423747.FC69_GL001409"/>
<accession>A0A0R1S1I0</accession>